<accession>A0A0R1VQ09</accession>
<dbReference type="PATRIC" id="fig|1423743.5.peg.464"/>
<comment type="similarity">
    <text evidence="1 7">Belongs to the class I-like SAM-binding methyltransferase superfamily. RsmB/NOP family.</text>
</comment>
<feature type="active site" description="Nucleophile" evidence="7">
    <location>
        <position position="226"/>
    </location>
</feature>
<dbReference type="InterPro" id="IPR029063">
    <property type="entry name" value="SAM-dependent_MTases_sf"/>
</dbReference>
<dbReference type="InterPro" id="IPR049560">
    <property type="entry name" value="MeTrfase_RsmB-F_NOP2_cat"/>
</dbReference>
<evidence type="ECO:0000256" key="5">
    <source>
        <dbReference type="ARBA" id="ARBA00022691"/>
    </source>
</evidence>
<sequence>MMQLPDDFKAKYTRLLGPKEAAAFLAAFSEPVHHGFRINPLKQNQPKELDLTKPLSHCQFGYAGEVSGKTVAHQSGAVYSQEPSAMYVGEVAAPRLNEKVLDLCAAPGGKTTHIGSYLANSGLLVANEIDHKRAKVLMENVERFGLTNTIVTNSTPAIIASQLPDFFDRILVDAPCSGEGMFRKDPDATSYWHLDYPAECAARQRQILSEAVKTLKPGGELIYSTCTFAPEEDEQIIAWLVNQFDFEILPIKKFAGMDDGRPAWAGGNPELANCVRLFPHHFNGEGHFIAKLRKPAATGKSAQKAKPVRNKKQRRGSSTTASLTNEQRQLWEAFSKAMFQELPIGQLRTFQETLYSVPNMAPDFGKIKLVRAGLQLGTFKKNRFEPSYALALAVRPENVKQKLTISPADWRQYVHGDTFRVAPELKKGWYLLVCEGQSVGFAKVVNGTAKNFFPKGLRFQVN</sequence>
<evidence type="ECO:0000313" key="11">
    <source>
        <dbReference type="Proteomes" id="UP000051966"/>
    </source>
</evidence>
<dbReference type="InterPro" id="IPR031341">
    <property type="entry name" value="Methyltr_RsmF_N"/>
</dbReference>
<evidence type="ECO:0000256" key="3">
    <source>
        <dbReference type="ARBA" id="ARBA00022603"/>
    </source>
</evidence>
<evidence type="ECO:0000256" key="2">
    <source>
        <dbReference type="ARBA" id="ARBA00022490"/>
    </source>
</evidence>
<dbReference type="Pfam" id="PF17125">
    <property type="entry name" value="Methyltr_RsmF_N"/>
    <property type="match status" value="1"/>
</dbReference>
<dbReference type="CDD" id="cd02440">
    <property type="entry name" value="AdoMet_MTases"/>
    <property type="match status" value="1"/>
</dbReference>
<evidence type="ECO:0000256" key="4">
    <source>
        <dbReference type="ARBA" id="ARBA00022679"/>
    </source>
</evidence>
<dbReference type="GO" id="GO:0001510">
    <property type="term" value="P:RNA methylation"/>
    <property type="evidence" value="ECO:0007669"/>
    <property type="project" value="InterPro"/>
</dbReference>
<dbReference type="EMBL" id="AZFY01000096">
    <property type="protein sequence ID" value="KRM07493.1"/>
    <property type="molecule type" value="Genomic_DNA"/>
</dbReference>
<dbReference type="GO" id="GO:0008173">
    <property type="term" value="F:RNA methyltransferase activity"/>
    <property type="evidence" value="ECO:0007669"/>
    <property type="project" value="InterPro"/>
</dbReference>
<dbReference type="Proteomes" id="UP000051966">
    <property type="component" value="Unassembled WGS sequence"/>
</dbReference>
<dbReference type="CDD" id="cd21147">
    <property type="entry name" value="RsmF_methylt_CTD1"/>
    <property type="match status" value="1"/>
</dbReference>
<keyword evidence="4 7" id="KW-0808">Transferase</keyword>
<reference evidence="10 11" key="1">
    <citation type="journal article" date="2015" name="Genome Announc.">
        <title>Expanding the biotechnology potential of lactobacilli through comparative genomics of 213 strains and associated genera.</title>
        <authorList>
            <person name="Sun Z."/>
            <person name="Harris H.M."/>
            <person name="McCann A."/>
            <person name="Guo C."/>
            <person name="Argimon S."/>
            <person name="Zhang W."/>
            <person name="Yang X."/>
            <person name="Jeffery I.B."/>
            <person name="Cooney J.C."/>
            <person name="Kagawa T.F."/>
            <person name="Liu W."/>
            <person name="Song Y."/>
            <person name="Salvetti E."/>
            <person name="Wrobel A."/>
            <person name="Rasinkangas P."/>
            <person name="Parkhill J."/>
            <person name="Rea M.C."/>
            <person name="O'Sullivan O."/>
            <person name="Ritari J."/>
            <person name="Douillard F.P."/>
            <person name="Paul Ross R."/>
            <person name="Yang R."/>
            <person name="Briner A.E."/>
            <person name="Felis G.E."/>
            <person name="de Vos W.M."/>
            <person name="Barrangou R."/>
            <person name="Klaenhammer T.R."/>
            <person name="Caufield P.W."/>
            <person name="Cui Y."/>
            <person name="Zhang H."/>
            <person name="O'Toole P.W."/>
        </authorList>
    </citation>
    <scope>NUCLEOTIDE SEQUENCE [LARGE SCALE GENOMIC DNA]</scope>
    <source>
        <strain evidence="10 11">DSM 18382</strain>
    </source>
</reference>
<dbReference type="Gene3D" id="2.30.130.60">
    <property type="match status" value="1"/>
</dbReference>
<keyword evidence="11" id="KW-1185">Reference proteome</keyword>
<evidence type="ECO:0000256" key="1">
    <source>
        <dbReference type="ARBA" id="ARBA00007494"/>
    </source>
</evidence>
<name>A0A0R1VQ09_9LACO</name>
<keyword evidence="3 7" id="KW-0489">Methyltransferase</keyword>
<dbReference type="Pfam" id="PF17126">
    <property type="entry name" value="RsmF_methylt_CI"/>
    <property type="match status" value="1"/>
</dbReference>
<evidence type="ECO:0000313" key="10">
    <source>
        <dbReference type="EMBL" id="KRM07493.1"/>
    </source>
</evidence>
<gene>
    <name evidence="10" type="ORF">FD41_GL000451</name>
</gene>
<feature type="region of interest" description="Disordered" evidence="8">
    <location>
        <begin position="295"/>
        <end position="324"/>
    </location>
</feature>
<dbReference type="InterPro" id="IPR031340">
    <property type="entry name" value="RsmF_methylt_CI"/>
</dbReference>
<dbReference type="PANTHER" id="PTHR22807:SF30">
    <property type="entry name" value="28S RRNA (CYTOSINE(4447)-C(5))-METHYLTRANSFERASE-RELATED"/>
    <property type="match status" value="1"/>
</dbReference>
<dbReference type="InterPro" id="IPR001678">
    <property type="entry name" value="MeTrfase_RsmB-F_NOP2_dom"/>
</dbReference>
<dbReference type="Gene3D" id="3.40.50.150">
    <property type="entry name" value="Vaccinia Virus protein VP39"/>
    <property type="match status" value="1"/>
</dbReference>
<dbReference type="InterPro" id="IPR023267">
    <property type="entry name" value="RCMT"/>
</dbReference>
<feature type="compositionally biased region" description="Basic residues" evidence="8">
    <location>
        <begin position="306"/>
        <end position="315"/>
    </location>
</feature>
<keyword evidence="2" id="KW-0963">Cytoplasm</keyword>
<protein>
    <submittedName>
        <fullName evidence="10">tRNA rRNA methyltransferase</fullName>
    </submittedName>
</protein>
<feature type="binding site" evidence="7">
    <location>
        <position position="173"/>
    </location>
    <ligand>
        <name>S-adenosyl-L-methionine</name>
        <dbReference type="ChEBI" id="CHEBI:59789"/>
    </ligand>
</feature>
<evidence type="ECO:0000256" key="7">
    <source>
        <dbReference type="PROSITE-ProRule" id="PRU01023"/>
    </source>
</evidence>
<dbReference type="PROSITE" id="PS01153">
    <property type="entry name" value="NOL1_NOP2_SUN"/>
    <property type="match status" value="1"/>
</dbReference>
<comment type="caution">
    <text evidence="10">The sequence shown here is derived from an EMBL/GenBank/DDBJ whole genome shotgun (WGS) entry which is preliminary data.</text>
</comment>
<dbReference type="InterPro" id="IPR018314">
    <property type="entry name" value="RsmB/NOL1/NOP2-like_CS"/>
</dbReference>
<feature type="binding site" evidence="7">
    <location>
        <position position="128"/>
    </location>
    <ligand>
        <name>S-adenosyl-L-methionine</name>
        <dbReference type="ChEBI" id="CHEBI:59789"/>
    </ligand>
</feature>
<dbReference type="Gene3D" id="3.30.70.1170">
    <property type="entry name" value="Sun protein, domain 3"/>
    <property type="match status" value="1"/>
</dbReference>
<dbReference type="GO" id="GO:0003723">
    <property type="term" value="F:RNA binding"/>
    <property type="evidence" value="ECO:0007669"/>
    <property type="project" value="UniProtKB-UniRule"/>
</dbReference>
<dbReference type="Pfam" id="PF01189">
    <property type="entry name" value="Methyltr_RsmB-F"/>
    <property type="match status" value="1"/>
</dbReference>
<feature type="domain" description="SAM-dependent MTase RsmB/NOP-type" evidence="9">
    <location>
        <begin position="1"/>
        <end position="295"/>
    </location>
</feature>
<evidence type="ECO:0000256" key="8">
    <source>
        <dbReference type="SAM" id="MobiDB-lite"/>
    </source>
</evidence>
<evidence type="ECO:0000259" key="9">
    <source>
        <dbReference type="PROSITE" id="PS51686"/>
    </source>
</evidence>
<dbReference type="PRINTS" id="PR02008">
    <property type="entry name" value="RCMTFAMILY"/>
</dbReference>
<keyword evidence="6 7" id="KW-0694">RNA-binding</keyword>
<comment type="caution">
    <text evidence="7">Lacks conserved residue(s) required for the propagation of feature annotation.</text>
</comment>
<proteinExistence type="inferred from homology"/>
<feature type="binding site" evidence="7">
    <location>
        <begin position="104"/>
        <end position="110"/>
    </location>
    <ligand>
        <name>S-adenosyl-L-methionine</name>
        <dbReference type="ChEBI" id="CHEBI:59789"/>
    </ligand>
</feature>
<keyword evidence="5 7" id="KW-0949">S-adenosyl-L-methionine</keyword>
<dbReference type="PROSITE" id="PS51686">
    <property type="entry name" value="SAM_MT_RSMB_NOP"/>
    <property type="match status" value="1"/>
</dbReference>
<dbReference type="Pfam" id="PF13636">
    <property type="entry name" value="Methyltranf_PUA"/>
    <property type="match status" value="1"/>
</dbReference>
<organism evidence="10 11">
    <name type="scientific">Lentilactobacillus farraginis DSM 18382 = JCM 14108</name>
    <dbReference type="NCBI Taxonomy" id="1423743"/>
    <lineage>
        <taxon>Bacteria</taxon>
        <taxon>Bacillati</taxon>
        <taxon>Bacillota</taxon>
        <taxon>Bacilli</taxon>
        <taxon>Lactobacillales</taxon>
        <taxon>Lactobacillaceae</taxon>
        <taxon>Lentilactobacillus</taxon>
    </lineage>
</organism>
<evidence type="ECO:0000256" key="6">
    <source>
        <dbReference type="ARBA" id="ARBA00022884"/>
    </source>
</evidence>
<dbReference type="SUPFAM" id="SSF53335">
    <property type="entry name" value="S-adenosyl-L-methionine-dependent methyltransferases"/>
    <property type="match status" value="1"/>
</dbReference>
<dbReference type="InterPro" id="IPR027391">
    <property type="entry name" value="Nol1_Nop2_Fmu_2"/>
</dbReference>
<dbReference type="AlphaFoldDB" id="A0A0R1VQ09"/>
<dbReference type="PANTHER" id="PTHR22807">
    <property type="entry name" value="NOP2 YEAST -RELATED NOL1/NOP2/FMU SUN DOMAIN-CONTAINING"/>
    <property type="match status" value="1"/>
</dbReference>